<reference evidence="2 3" key="1">
    <citation type="submission" date="2016-10" db="EMBL/GenBank/DDBJ databases">
        <title>Draft genome sequence of Coniochaeta ligniaria NRRL30616, a lignocellulolytic fungus for bioabatement of inhibitors in plant biomass hydrolysates.</title>
        <authorList>
            <consortium name="DOE Joint Genome Institute"/>
            <person name="Jimenez D.J."/>
            <person name="Hector R.E."/>
            <person name="Riley R."/>
            <person name="Sun H."/>
            <person name="Grigoriev I.V."/>
            <person name="Van Elsas J.D."/>
            <person name="Nichols N.N."/>
        </authorList>
    </citation>
    <scope>NUCLEOTIDE SEQUENCE [LARGE SCALE GENOMIC DNA]</scope>
    <source>
        <strain evidence="2 3">NRRL 30616</strain>
    </source>
</reference>
<name>A0A1J7J5C8_9PEZI</name>
<dbReference type="AlphaFoldDB" id="A0A1J7J5C8"/>
<gene>
    <name evidence="2" type="ORF">CONLIGDRAFT_687350</name>
</gene>
<organism evidence="2 3">
    <name type="scientific">Coniochaeta ligniaria NRRL 30616</name>
    <dbReference type="NCBI Taxonomy" id="1408157"/>
    <lineage>
        <taxon>Eukaryota</taxon>
        <taxon>Fungi</taxon>
        <taxon>Dikarya</taxon>
        <taxon>Ascomycota</taxon>
        <taxon>Pezizomycotina</taxon>
        <taxon>Sordariomycetes</taxon>
        <taxon>Sordariomycetidae</taxon>
        <taxon>Coniochaetales</taxon>
        <taxon>Coniochaetaceae</taxon>
        <taxon>Coniochaeta</taxon>
    </lineage>
</organism>
<proteinExistence type="predicted"/>
<accession>A0A1J7J5C8</accession>
<evidence type="ECO:0000313" key="3">
    <source>
        <dbReference type="Proteomes" id="UP000182658"/>
    </source>
</evidence>
<dbReference type="EMBL" id="KV875111">
    <property type="protein sequence ID" value="OIW22698.1"/>
    <property type="molecule type" value="Genomic_DNA"/>
</dbReference>
<protein>
    <submittedName>
        <fullName evidence="2">Uncharacterized protein</fullName>
    </submittedName>
</protein>
<sequence>MAKRMPGFLKCYSTRPSIPPASTTLQALAIICVSRAASSTMEPSRVSSAMSASLFTAILGKVTGVSRQRANAARTHKQPAHDNHVRAVGLLDDCKNVQPEVAGNTGHNEAACQRREVDGRSQRSQVHADTGHREQPPP</sequence>
<dbReference type="Proteomes" id="UP000182658">
    <property type="component" value="Unassembled WGS sequence"/>
</dbReference>
<keyword evidence="3" id="KW-1185">Reference proteome</keyword>
<dbReference type="InParanoid" id="A0A1J7J5C8"/>
<feature type="region of interest" description="Disordered" evidence="1">
    <location>
        <begin position="99"/>
        <end position="138"/>
    </location>
</feature>
<feature type="compositionally biased region" description="Basic and acidic residues" evidence="1">
    <location>
        <begin position="129"/>
        <end position="138"/>
    </location>
</feature>
<feature type="compositionally biased region" description="Basic and acidic residues" evidence="1">
    <location>
        <begin position="112"/>
        <end position="121"/>
    </location>
</feature>
<evidence type="ECO:0000256" key="1">
    <source>
        <dbReference type="SAM" id="MobiDB-lite"/>
    </source>
</evidence>
<evidence type="ECO:0000313" key="2">
    <source>
        <dbReference type="EMBL" id="OIW22698.1"/>
    </source>
</evidence>